<feature type="binding site" evidence="8">
    <location>
        <position position="8"/>
    </location>
    <ligand>
        <name>Mg(2+)</name>
        <dbReference type="ChEBI" id="CHEBI:18420"/>
    </ligand>
</feature>
<dbReference type="InterPro" id="IPR029060">
    <property type="entry name" value="PIN-like_dom_sf"/>
</dbReference>
<comment type="function">
    <text evidence="8">Toxic component of a toxin-antitoxin (TA) system. An RNase.</text>
</comment>
<comment type="cofactor">
    <cofactor evidence="1 8">
        <name>Mg(2+)</name>
        <dbReference type="ChEBI" id="CHEBI:18420"/>
    </cofactor>
</comment>
<evidence type="ECO:0000256" key="7">
    <source>
        <dbReference type="ARBA" id="ARBA00038093"/>
    </source>
</evidence>
<organism evidence="10 11">
    <name type="scientific">Silvibacterium dinghuense</name>
    <dbReference type="NCBI Taxonomy" id="1560006"/>
    <lineage>
        <taxon>Bacteria</taxon>
        <taxon>Pseudomonadati</taxon>
        <taxon>Acidobacteriota</taxon>
        <taxon>Terriglobia</taxon>
        <taxon>Terriglobales</taxon>
        <taxon>Acidobacteriaceae</taxon>
        <taxon>Silvibacterium</taxon>
    </lineage>
</organism>
<dbReference type="GO" id="GO:0016787">
    <property type="term" value="F:hydrolase activity"/>
    <property type="evidence" value="ECO:0007669"/>
    <property type="project" value="UniProtKB-KW"/>
</dbReference>
<keyword evidence="6 8" id="KW-0460">Magnesium</keyword>
<feature type="domain" description="PIN" evidence="9">
    <location>
        <begin position="5"/>
        <end position="127"/>
    </location>
</feature>
<dbReference type="AlphaFoldDB" id="A0A4Q1SBR6"/>
<evidence type="ECO:0000313" key="10">
    <source>
        <dbReference type="EMBL" id="RXS94443.1"/>
    </source>
</evidence>
<keyword evidence="5 8" id="KW-0378">Hydrolase</keyword>
<evidence type="ECO:0000313" key="11">
    <source>
        <dbReference type="Proteomes" id="UP000290253"/>
    </source>
</evidence>
<dbReference type="GO" id="GO:0090729">
    <property type="term" value="F:toxin activity"/>
    <property type="evidence" value="ECO:0007669"/>
    <property type="project" value="UniProtKB-KW"/>
</dbReference>
<dbReference type="Pfam" id="PF01850">
    <property type="entry name" value="PIN"/>
    <property type="match status" value="1"/>
</dbReference>
<comment type="similarity">
    <text evidence="7 8">Belongs to the PINc/VapC protein family.</text>
</comment>
<evidence type="ECO:0000256" key="8">
    <source>
        <dbReference type="HAMAP-Rule" id="MF_00265"/>
    </source>
</evidence>
<evidence type="ECO:0000256" key="3">
    <source>
        <dbReference type="ARBA" id="ARBA00022722"/>
    </source>
</evidence>
<evidence type="ECO:0000259" key="9">
    <source>
        <dbReference type="Pfam" id="PF01850"/>
    </source>
</evidence>
<evidence type="ECO:0000256" key="6">
    <source>
        <dbReference type="ARBA" id="ARBA00022842"/>
    </source>
</evidence>
<dbReference type="Gene3D" id="3.40.50.1010">
    <property type="entry name" value="5'-nuclease"/>
    <property type="match status" value="1"/>
</dbReference>
<evidence type="ECO:0000256" key="5">
    <source>
        <dbReference type="ARBA" id="ARBA00022801"/>
    </source>
</evidence>
<feature type="binding site" evidence="8">
    <location>
        <position position="103"/>
    </location>
    <ligand>
        <name>Mg(2+)</name>
        <dbReference type="ChEBI" id="CHEBI:18420"/>
    </ligand>
</feature>
<protein>
    <recommendedName>
        <fullName evidence="8">Ribonuclease VapC</fullName>
        <shortName evidence="8">RNase VapC</shortName>
        <ecNumber evidence="8">3.1.-.-</ecNumber>
    </recommendedName>
    <alternativeName>
        <fullName evidence="8">Toxin VapC</fullName>
    </alternativeName>
</protein>
<dbReference type="GO" id="GO:0004540">
    <property type="term" value="F:RNA nuclease activity"/>
    <property type="evidence" value="ECO:0007669"/>
    <property type="project" value="InterPro"/>
</dbReference>
<keyword evidence="2 8" id="KW-1277">Toxin-antitoxin system</keyword>
<name>A0A4Q1SBR6_9BACT</name>
<dbReference type="PANTHER" id="PTHR33653">
    <property type="entry name" value="RIBONUCLEASE VAPC2"/>
    <property type="match status" value="1"/>
</dbReference>
<dbReference type="InterPro" id="IPR050556">
    <property type="entry name" value="Type_II_TA_system_RNase"/>
</dbReference>
<dbReference type="EMBL" id="SDMK01000003">
    <property type="protein sequence ID" value="RXS94443.1"/>
    <property type="molecule type" value="Genomic_DNA"/>
</dbReference>
<keyword evidence="11" id="KW-1185">Reference proteome</keyword>
<dbReference type="OrthoDB" id="9796690at2"/>
<dbReference type="InterPro" id="IPR002716">
    <property type="entry name" value="PIN_dom"/>
</dbReference>
<dbReference type="HAMAP" id="MF_00265">
    <property type="entry name" value="VapC_Nob1"/>
    <property type="match status" value="1"/>
</dbReference>
<dbReference type="SUPFAM" id="SSF88723">
    <property type="entry name" value="PIN domain-like"/>
    <property type="match status" value="1"/>
</dbReference>
<dbReference type="CDD" id="cd18740">
    <property type="entry name" value="PIN_VapC4-5_FitB-like"/>
    <property type="match status" value="1"/>
</dbReference>
<dbReference type="RefSeq" id="WP_129209180.1">
    <property type="nucleotide sequence ID" value="NZ_BMGU01000005.1"/>
</dbReference>
<dbReference type="PANTHER" id="PTHR33653:SF1">
    <property type="entry name" value="RIBONUCLEASE VAPC2"/>
    <property type="match status" value="1"/>
</dbReference>
<dbReference type="Proteomes" id="UP000290253">
    <property type="component" value="Unassembled WGS sequence"/>
</dbReference>
<keyword evidence="8" id="KW-0800">Toxin</keyword>
<evidence type="ECO:0000256" key="2">
    <source>
        <dbReference type="ARBA" id="ARBA00022649"/>
    </source>
</evidence>
<accession>A0A4Q1SBR6</accession>
<proteinExistence type="inferred from homology"/>
<dbReference type="EC" id="3.1.-.-" evidence="8"/>
<dbReference type="GO" id="GO:0000287">
    <property type="term" value="F:magnesium ion binding"/>
    <property type="evidence" value="ECO:0007669"/>
    <property type="project" value="UniProtKB-UniRule"/>
</dbReference>
<sequence>MGARYLLDTNTFSYIATGISPAARAEFQRLLHDPAAEVCISSITEAEVRYGMAKRALGPTRTRAIESLLLTVDILPWDSSAASVYGKARVAIEALGITVAAMDMLIGAHAASVGAVLVTRDSIFESIGTMLHLTATANWATDLP</sequence>
<evidence type="ECO:0000256" key="4">
    <source>
        <dbReference type="ARBA" id="ARBA00022723"/>
    </source>
</evidence>
<keyword evidence="4 8" id="KW-0479">Metal-binding</keyword>
<keyword evidence="3 8" id="KW-0540">Nuclease</keyword>
<evidence type="ECO:0000256" key="1">
    <source>
        <dbReference type="ARBA" id="ARBA00001946"/>
    </source>
</evidence>
<reference evidence="10 11" key="1">
    <citation type="journal article" date="2016" name="Int. J. Syst. Evol. Microbiol.">
        <title>Acidipila dinghuensis sp. nov., an acidobacterium isolated from forest soil.</title>
        <authorList>
            <person name="Jiang Y.W."/>
            <person name="Wang J."/>
            <person name="Chen M.H."/>
            <person name="Lv Y.Y."/>
            <person name="Qiu L.H."/>
        </authorList>
    </citation>
    <scope>NUCLEOTIDE SEQUENCE [LARGE SCALE GENOMIC DNA]</scope>
    <source>
        <strain evidence="10 11">DHOF10</strain>
    </source>
</reference>
<comment type="caution">
    <text evidence="10">The sequence shown here is derived from an EMBL/GenBank/DDBJ whole genome shotgun (WGS) entry which is preliminary data.</text>
</comment>
<dbReference type="InterPro" id="IPR022907">
    <property type="entry name" value="VapC_family"/>
</dbReference>
<gene>
    <name evidence="8" type="primary">vapC</name>
    <name evidence="10" type="ORF">ESZ00_15330</name>
</gene>